<dbReference type="CDD" id="cd01833">
    <property type="entry name" value="XynB_like"/>
    <property type="match status" value="1"/>
</dbReference>
<dbReference type="Pfam" id="PF13472">
    <property type="entry name" value="Lipase_GDSL_2"/>
    <property type="match status" value="1"/>
</dbReference>
<sequence length="230" mass="24066">MRRAAALLIAALALAGCGGGTPAGTPTPPAVRILPLGDSITDGRTVPGAYRTALWKELTGAGARIDFVGSRQSGPADLPDQDNEGHPGLRIDEIDADVTKWVNATDPRFVLIHLGTNDVFQEYELAGAPQRLAKLVEHVQRTAPDADVFVATLIPLQDATAQTRVAAYNAALPDALRALGPKVHLVDMHAAVTVADLADGVHPNEAGYAKMGAAWAAALRPLMPITRPAT</sequence>
<reference evidence="5" key="1">
    <citation type="journal article" date="2019" name="Int. J. Syst. Evol. Microbiol.">
        <title>The Global Catalogue of Microorganisms (GCM) 10K type strain sequencing project: providing services to taxonomists for standard genome sequencing and annotation.</title>
        <authorList>
            <consortium name="The Broad Institute Genomics Platform"/>
            <consortium name="The Broad Institute Genome Sequencing Center for Infectious Disease"/>
            <person name="Wu L."/>
            <person name="Ma J."/>
        </authorList>
    </citation>
    <scope>NUCLEOTIDE SEQUENCE [LARGE SCALE GENOMIC DNA]</scope>
    <source>
        <strain evidence="5">JCM 17441</strain>
    </source>
</reference>
<dbReference type="EMBL" id="BAABAT010000056">
    <property type="protein sequence ID" value="GAA4262867.1"/>
    <property type="molecule type" value="Genomic_DNA"/>
</dbReference>
<dbReference type="InterPro" id="IPR051532">
    <property type="entry name" value="Ester_Hydrolysis_Enzymes"/>
</dbReference>
<comment type="caution">
    <text evidence="4">The sequence shown here is derived from an EMBL/GenBank/DDBJ whole genome shotgun (WGS) entry which is preliminary data.</text>
</comment>
<dbReference type="InterPro" id="IPR036514">
    <property type="entry name" value="SGNH_hydro_sf"/>
</dbReference>
<dbReference type="PANTHER" id="PTHR30383">
    <property type="entry name" value="THIOESTERASE 1/PROTEASE 1/LYSOPHOSPHOLIPASE L1"/>
    <property type="match status" value="1"/>
</dbReference>
<protein>
    <recommendedName>
        <fullName evidence="3">SGNH hydrolase-type esterase domain-containing protein</fullName>
    </recommendedName>
</protein>
<accession>A0ABP8DSU5</accession>
<dbReference type="Gene3D" id="3.40.50.1110">
    <property type="entry name" value="SGNH hydrolase"/>
    <property type="match status" value="1"/>
</dbReference>
<proteinExistence type="predicted"/>
<evidence type="ECO:0000313" key="5">
    <source>
        <dbReference type="Proteomes" id="UP001500620"/>
    </source>
</evidence>
<dbReference type="SUPFAM" id="SSF52266">
    <property type="entry name" value="SGNH hydrolase"/>
    <property type="match status" value="1"/>
</dbReference>
<gene>
    <name evidence="4" type="ORF">GCM10022255_102240</name>
</gene>
<evidence type="ECO:0000256" key="1">
    <source>
        <dbReference type="SAM" id="MobiDB-lite"/>
    </source>
</evidence>
<feature type="region of interest" description="Disordered" evidence="1">
    <location>
        <begin position="69"/>
        <end position="88"/>
    </location>
</feature>
<feature type="domain" description="SGNH hydrolase-type esterase" evidence="3">
    <location>
        <begin position="36"/>
        <end position="209"/>
    </location>
</feature>
<evidence type="ECO:0000313" key="4">
    <source>
        <dbReference type="EMBL" id="GAA4262867.1"/>
    </source>
</evidence>
<evidence type="ECO:0000256" key="2">
    <source>
        <dbReference type="SAM" id="SignalP"/>
    </source>
</evidence>
<keyword evidence="2" id="KW-0732">Signal</keyword>
<dbReference type="PANTHER" id="PTHR30383:SF5">
    <property type="entry name" value="SGNH HYDROLASE-TYPE ESTERASE DOMAIN-CONTAINING PROTEIN"/>
    <property type="match status" value="1"/>
</dbReference>
<dbReference type="Proteomes" id="UP001500620">
    <property type="component" value="Unassembled WGS sequence"/>
</dbReference>
<dbReference type="PROSITE" id="PS51257">
    <property type="entry name" value="PROKAR_LIPOPROTEIN"/>
    <property type="match status" value="1"/>
</dbReference>
<dbReference type="RefSeq" id="WP_345140930.1">
    <property type="nucleotide sequence ID" value="NZ_BAABAT010000056.1"/>
</dbReference>
<feature type="signal peptide" evidence="2">
    <location>
        <begin position="1"/>
        <end position="23"/>
    </location>
</feature>
<feature type="chain" id="PRO_5047360076" description="SGNH hydrolase-type esterase domain-containing protein" evidence="2">
    <location>
        <begin position="24"/>
        <end position="230"/>
    </location>
</feature>
<evidence type="ECO:0000259" key="3">
    <source>
        <dbReference type="Pfam" id="PF13472"/>
    </source>
</evidence>
<name>A0ABP8DSU5_9ACTN</name>
<keyword evidence="5" id="KW-1185">Reference proteome</keyword>
<organism evidence="4 5">
    <name type="scientific">Dactylosporangium darangshiense</name>
    <dbReference type="NCBI Taxonomy" id="579108"/>
    <lineage>
        <taxon>Bacteria</taxon>
        <taxon>Bacillati</taxon>
        <taxon>Actinomycetota</taxon>
        <taxon>Actinomycetes</taxon>
        <taxon>Micromonosporales</taxon>
        <taxon>Micromonosporaceae</taxon>
        <taxon>Dactylosporangium</taxon>
    </lineage>
</organism>
<dbReference type="InterPro" id="IPR013830">
    <property type="entry name" value="SGNH_hydro"/>
</dbReference>